<dbReference type="EMBL" id="CP036273">
    <property type="protein sequence ID" value="QDU18597.1"/>
    <property type="molecule type" value="Genomic_DNA"/>
</dbReference>
<keyword evidence="3" id="KW-1185">Reference proteome</keyword>
<dbReference type="PANTHER" id="PTHR41252:SF1">
    <property type="entry name" value="BLR2505 PROTEIN"/>
    <property type="match status" value="1"/>
</dbReference>
<accession>A0A517XM61</accession>
<protein>
    <submittedName>
        <fullName evidence="2">SnoaL-like domain protein</fullName>
    </submittedName>
</protein>
<dbReference type="RefSeq" id="WP_145233993.1">
    <property type="nucleotide sequence ID" value="NZ_CP036273.1"/>
</dbReference>
<dbReference type="InterPro" id="IPR037401">
    <property type="entry name" value="SnoaL-like"/>
</dbReference>
<reference evidence="2 3" key="1">
    <citation type="submission" date="2019-02" db="EMBL/GenBank/DDBJ databases">
        <title>Deep-cultivation of Planctomycetes and their phenomic and genomic characterization uncovers novel biology.</title>
        <authorList>
            <person name="Wiegand S."/>
            <person name="Jogler M."/>
            <person name="Boedeker C."/>
            <person name="Pinto D."/>
            <person name="Vollmers J."/>
            <person name="Rivas-Marin E."/>
            <person name="Kohn T."/>
            <person name="Peeters S.H."/>
            <person name="Heuer A."/>
            <person name="Rast P."/>
            <person name="Oberbeckmann S."/>
            <person name="Bunk B."/>
            <person name="Jeske O."/>
            <person name="Meyerdierks A."/>
            <person name="Storesund J.E."/>
            <person name="Kallscheuer N."/>
            <person name="Luecker S."/>
            <person name="Lage O.M."/>
            <person name="Pohl T."/>
            <person name="Merkel B.J."/>
            <person name="Hornburger P."/>
            <person name="Mueller R.-W."/>
            <person name="Bruemmer F."/>
            <person name="Labrenz M."/>
            <person name="Spormann A.M."/>
            <person name="Op den Camp H."/>
            <person name="Overmann J."/>
            <person name="Amann R."/>
            <person name="Jetten M.S.M."/>
            <person name="Mascher T."/>
            <person name="Medema M.H."/>
            <person name="Devos D.P."/>
            <person name="Kaster A.-K."/>
            <person name="Ovreas L."/>
            <person name="Rohde M."/>
            <person name="Galperin M.Y."/>
            <person name="Jogler C."/>
        </authorList>
    </citation>
    <scope>NUCLEOTIDE SEQUENCE [LARGE SCALE GENOMIC DNA]</scope>
    <source>
        <strain evidence="2 3">ETA_A1</strain>
    </source>
</reference>
<dbReference type="Pfam" id="PF12680">
    <property type="entry name" value="SnoaL_2"/>
    <property type="match status" value="1"/>
</dbReference>
<evidence type="ECO:0000313" key="3">
    <source>
        <dbReference type="Proteomes" id="UP000319576"/>
    </source>
</evidence>
<dbReference type="SUPFAM" id="SSF54427">
    <property type="entry name" value="NTF2-like"/>
    <property type="match status" value="1"/>
</dbReference>
<dbReference type="PANTHER" id="PTHR41252">
    <property type="entry name" value="BLR2505 PROTEIN"/>
    <property type="match status" value="1"/>
</dbReference>
<gene>
    <name evidence="2" type="ORF">ETAA1_04900</name>
</gene>
<dbReference type="OrthoDB" id="283154at2"/>
<sequence>MSTPDENVAKLRHAYQQWHDTRGGSVQTWLDLMADDVRMRSGPEGKAGMDFTRPGAGKAAAQAYFAGLAADWEMLHFNADEFIAQGDRVVVLSLVAFRFKATGKVAESAKVDVFRFRDGKVAEFFEFFDTAAALAATRPD</sequence>
<dbReference type="KEGG" id="uli:ETAA1_04900"/>
<dbReference type="Proteomes" id="UP000319576">
    <property type="component" value="Chromosome"/>
</dbReference>
<dbReference type="Gene3D" id="3.10.450.50">
    <property type="match status" value="1"/>
</dbReference>
<proteinExistence type="predicted"/>
<feature type="domain" description="SnoaL-like" evidence="1">
    <location>
        <begin position="23"/>
        <end position="123"/>
    </location>
</feature>
<dbReference type="AlphaFoldDB" id="A0A517XM61"/>
<evidence type="ECO:0000313" key="2">
    <source>
        <dbReference type="EMBL" id="QDU18597.1"/>
    </source>
</evidence>
<dbReference type="InterPro" id="IPR032710">
    <property type="entry name" value="NTF2-like_dom_sf"/>
</dbReference>
<organism evidence="2 3">
    <name type="scientific">Urbifossiella limnaea</name>
    <dbReference type="NCBI Taxonomy" id="2528023"/>
    <lineage>
        <taxon>Bacteria</taxon>
        <taxon>Pseudomonadati</taxon>
        <taxon>Planctomycetota</taxon>
        <taxon>Planctomycetia</taxon>
        <taxon>Gemmatales</taxon>
        <taxon>Gemmataceae</taxon>
        <taxon>Urbifossiella</taxon>
    </lineage>
</organism>
<name>A0A517XM61_9BACT</name>
<evidence type="ECO:0000259" key="1">
    <source>
        <dbReference type="Pfam" id="PF12680"/>
    </source>
</evidence>